<dbReference type="SUPFAM" id="SSF53187">
    <property type="entry name" value="Zn-dependent exopeptidases"/>
    <property type="match status" value="1"/>
</dbReference>
<dbReference type="InterPro" id="IPR007709">
    <property type="entry name" value="N-FG_amidohydro"/>
</dbReference>
<organism evidence="1 2">
    <name type="scientific">Novosphingobium pituita</name>
    <dbReference type="NCBI Taxonomy" id="3056842"/>
    <lineage>
        <taxon>Bacteria</taxon>
        <taxon>Pseudomonadati</taxon>
        <taxon>Pseudomonadota</taxon>
        <taxon>Alphaproteobacteria</taxon>
        <taxon>Sphingomonadales</taxon>
        <taxon>Sphingomonadaceae</taxon>
        <taxon>Novosphingobium</taxon>
    </lineage>
</organism>
<dbReference type="EMBL" id="BTFW01000001">
    <property type="protein sequence ID" value="GMM59291.1"/>
    <property type="molecule type" value="Genomic_DNA"/>
</dbReference>
<proteinExistence type="predicted"/>
<reference evidence="1 2" key="1">
    <citation type="submission" date="2023-06" db="EMBL/GenBank/DDBJ databases">
        <title>Draft genome sequence of Novosphingobium sp. strain IK01.</title>
        <authorList>
            <person name="Hatamoto M."/>
            <person name="Ikarashi T."/>
            <person name="Yamaguchi T."/>
        </authorList>
    </citation>
    <scope>NUCLEOTIDE SEQUENCE [LARGE SCALE GENOMIC DNA]</scope>
    <source>
        <strain evidence="1 2">IK01</strain>
    </source>
</reference>
<dbReference type="Pfam" id="PF05013">
    <property type="entry name" value="FGase"/>
    <property type="match status" value="1"/>
</dbReference>
<sequence>MAWSVSEGGRIPGSDGVPAFVWRRKCLGQRLEQHSAPIPLIIAVPHAGRHYPAGLLAAMRQPELAARRLEDRLVDLIGLEVARATGATLLVAQAPRAMIDLNRAPDDIDREMIVPDPTVPVGRLMPRRGGAGGGIGGRAQGGLGLVPRRLAGLGEVWRGRLPAVELQARIEDVHVPYHAALADEHVAVARDWGAALLLDLHSMPPLPVRADGEPGGTFVLGDRFGASCATRLSGAAFAHLASCGVRVAHNRPYAGGYGLERHGRRDSGLHAMQLEIDRSLYLDAALAEPGEGMAGVIEIVSGLVRRLAGEVAALGQVASGRGAQTNQGWSRAAE</sequence>
<comment type="caution">
    <text evidence="1">The sequence shown here is derived from an EMBL/GenBank/DDBJ whole genome shotgun (WGS) entry which is preliminary data.</text>
</comment>
<evidence type="ECO:0000313" key="2">
    <source>
        <dbReference type="Proteomes" id="UP001187221"/>
    </source>
</evidence>
<accession>A0ABQ6P574</accession>
<name>A0ABQ6P574_9SPHN</name>
<evidence type="ECO:0000313" key="1">
    <source>
        <dbReference type="EMBL" id="GMM59291.1"/>
    </source>
</evidence>
<dbReference type="RefSeq" id="WP_317973152.1">
    <property type="nucleotide sequence ID" value="NZ_BTFW01000001.1"/>
</dbReference>
<dbReference type="Proteomes" id="UP001187221">
    <property type="component" value="Unassembled WGS sequence"/>
</dbReference>
<keyword evidence="2" id="KW-1185">Reference proteome</keyword>
<protein>
    <submittedName>
        <fullName evidence="1">N-formylglutamate amidohydrolase</fullName>
    </submittedName>
</protein>
<dbReference type="Gene3D" id="3.40.630.40">
    <property type="entry name" value="Zn-dependent exopeptidases"/>
    <property type="match status" value="1"/>
</dbReference>
<gene>
    <name evidence="1" type="ORF">NUTIK01_00680</name>
</gene>